<feature type="chain" id="PRO_5042471445" description="DUF2330 domain-containing protein" evidence="1">
    <location>
        <begin position="20"/>
        <end position="255"/>
    </location>
</feature>
<evidence type="ECO:0000256" key="1">
    <source>
        <dbReference type="SAM" id="SignalP"/>
    </source>
</evidence>
<comment type="caution">
    <text evidence="2">The sequence shown here is derived from an EMBL/GenBank/DDBJ whole genome shotgun (WGS) entry which is preliminary data.</text>
</comment>
<evidence type="ECO:0008006" key="4">
    <source>
        <dbReference type="Google" id="ProtNLM"/>
    </source>
</evidence>
<evidence type="ECO:0000313" key="2">
    <source>
        <dbReference type="EMBL" id="EKT4439900.1"/>
    </source>
</evidence>
<protein>
    <recommendedName>
        <fullName evidence="4">DUF2330 domain-containing protein</fullName>
    </recommendedName>
</protein>
<keyword evidence="1" id="KW-0732">Signal</keyword>
<sequence length="255" mass="28461">MKARMLALAMLLISPVAMAVQPRMSVHVTYEWSGWGSVSERWVIRRDAYGLTTRVQVVDTPDVQPRLPELLPIGALSAFEAALQAAPLTRDATVDLITSRLDRPAILKLDPELRSMPAATCSFAQQQAWARQALAGQGLQERVAKHFNGLWTDDYPIMTVVVSRPGRPDTVLVSTSQYTMMLPWKRLSSADFDQQDLEGAQEEWRPALSDALMGLLPAGEPTRERFKIAWFQNRLRGDLASEALRCGTQRNETAD</sequence>
<name>A0AAI9C877_STEMA</name>
<organism evidence="2 3">
    <name type="scientific">Stenotrophomonas maltophilia</name>
    <name type="common">Pseudomonas maltophilia</name>
    <name type="synonym">Xanthomonas maltophilia</name>
    <dbReference type="NCBI Taxonomy" id="40324"/>
    <lineage>
        <taxon>Bacteria</taxon>
        <taxon>Pseudomonadati</taxon>
        <taxon>Pseudomonadota</taxon>
        <taxon>Gammaproteobacteria</taxon>
        <taxon>Lysobacterales</taxon>
        <taxon>Lysobacteraceae</taxon>
        <taxon>Stenotrophomonas</taxon>
        <taxon>Stenotrophomonas maltophilia group</taxon>
    </lineage>
</organism>
<dbReference type="AlphaFoldDB" id="A0AAI9C877"/>
<evidence type="ECO:0000313" key="3">
    <source>
        <dbReference type="Proteomes" id="UP001214521"/>
    </source>
</evidence>
<proteinExistence type="predicted"/>
<gene>
    <name evidence="2" type="ORF">QEK83_000500</name>
</gene>
<feature type="signal peptide" evidence="1">
    <location>
        <begin position="1"/>
        <end position="19"/>
    </location>
</feature>
<reference evidence="2" key="1">
    <citation type="submission" date="2022-07" db="EMBL/GenBank/DDBJ databases">
        <authorList>
            <consortium name="Clinical and Environmental Microbiology Branch: Whole genome sequencing antimicrobial resistance pathogens in the healthcare setting"/>
        </authorList>
    </citation>
    <scope>NUCLEOTIDE SEQUENCE</scope>
    <source>
        <strain evidence="2">Stenotrophomonas_maltophilia_2021CK-00905</strain>
    </source>
</reference>
<dbReference type="EMBL" id="ABLOMU010000003">
    <property type="protein sequence ID" value="EKT4439900.1"/>
    <property type="molecule type" value="Genomic_DNA"/>
</dbReference>
<dbReference type="Proteomes" id="UP001214521">
    <property type="component" value="Unassembled WGS sequence"/>
</dbReference>
<accession>A0AAI9C877</accession>